<comment type="caution">
    <text evidence="2">The sequence shown here is derived from an EMBL/GenBank/DDBJ whole genome shotgun (WGS) entry which is preliminary data.</text>
</comment>
<dbReference type="GO" id="GO:0016787">
    <property type="term" value="F:hydrolase activity"/>
    <property type="evidence" value="ECO:0007669"/>
    <property type="project" value="UniProtKB-KW"/>
</dbReference>
<proteinExistence type="predicted"/>
<keyword evidence="2" id="KW-0378">Hydrolase</keyword>
<dbReference type="PANTHER" id="PTHR42951:SF4">
    <property type="entry name" value="ACYL-COENZYME A THIOESTERASE MBLAC2"/>
    <property type="match status" value="1"/>
</dbReference>
<gene>
    <name evidence="2" type="ORF">B0I32_14114</name>
</gene>
<protein>
    <submittedName>
        <fullName evidence="2">Glyoxylase-like metal-dependent hydrolase (Beta-lactamase superfamily II)</fullName>
    </submittedName>
</protein>
<dbReference type="Proteomes" id="UP000238312">
    <property type="component" value="Unassembled WGS sequence"/>
</dbReference>
<dbReference type="SUPFAM" id="SSF56281">
    <property type="entry name" value="Metallo-hydrolase/oxidoreductase"/>
    <property type="match status" value="1"/>
</dbReference>
<dbReference type="InterPro" id="IPR036866">
    <property type="entry name" value="RibonucZ/Hydroxyglut_hydro"/>
</dbReference>
<keyword evidence="3" id="KW-1185">Reference proteome</keyword>
<dbReference type="InterPro" id="IPR050855">
    <property type="entry name" value="NDM-1-like"/>
</dbReference>
<name>A0A2T0LVW6_9ACTN</name>
<dbReference type="PANTHER" id="PTHR42951">
    <property type="entry name" value="METALLO-BETA-LACTAMASE DOMAIN-CONTAINING"/>
    <property type="match status" value="1"/>
</dbReference>
<sequence>MRQALRQLAGRVWWYPHDEDPDNIQGGVAVISDPAGSVVVDAGNSPSTARRIQAAIEAAGLPAARRLIYTHHHWDHVWGACAWPEVEIIGHRAGARILEVEAQRSWSHHYLRAEVEANPRLGPSFRGRAWAMPSWEGFTVVPPHTEFDDDLTLPGGVEVRHVGGQHAEDSTVVAVPDAGVLLLGDCFYSPPLHLRQAGDGYAADLVDRLMSEYPEGRYDWFVDSHSPPRSRQSLRDLIVSG</sequence>
<dbReference type="Gene3D" id="3.60.15.10">
    <property type="entry name" value="Ribonuclease Z/Hydroxyacylglutathione hydrolase-like"/>
    <property type="match status" value="1"/>
</dbReference>
<evidence type="ECO:0000259" key="1">
    <source>
        <dbReference type="SMART" id="SM00849"/>
    </source>
</evidence>
<dbReference type="Pfam" id="PF00753">
    <property type="entry name" value="Lactamase_B"/>
    <property type="match status" value="1"/>
</dbReference>
<accession>A0A2T0LVW6</accession>
<feature type="domain" description="Metallo-beta-lactamase" evidence="1">
    <location>
        <begin position="25"/>
        <end position="225"/>
    </location>
</feature>
<dbReference type="RefSeq" id="WP_106252945.1">
    <property type="nucleotide sequence ID" value="NZ_PVNG01000041.1"/>
</dbReference>
<evidence type="ECO:0000313" key="2">
    <source>
        <dbReference type="EMBL" id="PRX48058.1"/>
    </source>
</evidence>
<dbReference type="InterPro" id="IPR001279">
    <property type="entry name" value="Metallo-B-lactamas"/>
</dbReference>
<dbReference type="OrthoDB" id="5240502at2"/>
<organism evidence="2 3">
    <name type="scientific">Nonomuraea fuscirosea</name>
    <dbReference type="NCBI Taxonomy" id="1291556"/>
    <lineage>
        <taxon>Bacteria</taxon>
        <taxon>Bacillati</taxon>
        <taxon>Actinomycetota</taxon>
        <taxon>Actinomycetes</taxon>
        <taxon>Streptosporangiales</taxon>
        <taxon>Streptosporangiaceae</taxon>
        <taxon>Nonomuraea</taxon>
    </lineage>
</organism>
<dbReference type="SMART" id="SM00849">
    <property type="entry name" value="Lactamase_B"/>
    <property type="match status" value="1"/>
</dbReference>
<dbReference type="EMBL" id="PVNG01000041">
    <property type="protein sequence ID" value="PRX48058.1"/>
    <property type="molecule type" value="Genomic_DNA"/>
</dbReference>
<dbReference type="AlphaFoldDB" id="A0A2T0LVW6"/>
<evidence type="ECO:0000313" key="3">
    <source>
        <dbReference type="Proteomes" id="UP000238312"/>
    </source>
</evidence>
<reference evidence="2 3" key="1">
    <citation type="submission" date="2018-03" db="EMBL/GenBank/DDBJ databases">
        <title>Genomic Encyclopedia of Type Strains, Phase III (KMG-III): the genomes of soil and plant-associated and newly described type strains.</title>
        <authorList>
            <person name="Whitman W."/>
        </authorList>
    </citation>
    <scope>NUCLEOTIDE SEQUENCE [LARGE SCALE GENOMIC DNA]</scope>
    <source>
        <strain evidence="2 3">CGMCC 4.7104</strain>
    </source>
</reference>